<evidence type="ECO:0000256" key="1">
    <source>
        <dbReference type="SAM" id="Phobius"/>
    </source>
</evidence>
<keyword evidence="1" id="KW-0472">Membrane</keyword>
<protein>
    <submittedName>
        <fullName evidence="2">Uncharacterized protein</fullName>
    </submittedName>
</protein>
<keyword evidence="1" id="KW-0812">Transmembrane</keyword>
<dbReference type="Proteomes" id="UP000002772">
    <property type="component" value="Unassembled WGS sequence"/>
</dbReference>
<dbReference type="AlphaFoldDB" id="F8N6E4"/>
<name>F8N6E4_9BACT</name>
<dbReference type="OrthoDB" id="1070384at2"/>
<keyword evidence="1" id="KW-1133">Transmembrane helix</keyword>
<feature type="transmembrane region" description="Helical" evidence="1">
    <location>
        <begin position="71"/>
        <end position="88"/>
    </location>
</feature>
<dbReference type="EMBL" id="GL945017">
    <property type="protein sequence ID" value="EGN57249.1"/>
    <property type="molecule type" value="Genomic_DNA"/>
</dbReference>
<proteinExistence type="predicted"/>
<organism evidence="2 3">
    <name type="scientific">Hallella multisaccharivorax DSM 17128</name>
    <dbReference type="NCBI Taxonomy" id="688246"/>
    <lineage>
        <taxon>Bacteria</taxon>
        <taxon>Pseudomonadati</taxon>
        <taxon>Bacteroidota</taxon>
        <taxon>Bacteroidia</taxon>
        <taxon>Bacteroidales</taxon>
        <taxon>Prevotellaceae</taxon>
        <taxon>Hallella</taxon>
    </lineage>
</organism>
<keyword evidence="3" id="KW-1185">Reference proteome</keyword>
<gene>
    <name evidence="2" type="ORF">Premu_1845</name>
</gene>
<sequence length="126" mass="14270">MAENIYPHEFETYWKAHEASLIQAAPKVLREERENNGKMNTAGDWLLFAIPIMAMIGFMNTDFIEKELPKFLVALAIGVVCYGVSVYIKPYVTGKRNIVDIDADIKAYFFTVYEKEGIKGLDAARA</sequence>
<feature type="transmembrane region" description="Helical" evidence="1">
    <location>
        <begin position="42"/>
        <end position="59"/>
    </location>
</feature>
<dbReference type="STRING" id="688246.Premu_1845"/>
<reference evidence="3" key="1">
    <citation type="journal article" date="2011" name="Stand. Genomic Sci.">
        <title>Non-contiguous finished genome sequence of the opportunistic oral pathogen Prevotella multisaccharivorax type strain (PPPA20).</title>
        <authorList>
            <person name="Pati A."/>
            <person name="Gronow S."/>
            <person name="Lu M."/>
            <person name="Lapidus A."/>
            <person name="Nolan M."/>
            <person name="Lucas S."/>
            <person name="Hammon N."/>
            <person name="Deshpande S."/>
            <person name="Cheng J.F."/>
            <person name="Tapia R."/>
            <person name="Han C."/>
            <person name="Goodwin L."/>
            <person name="Pitluck S."/>
            <person name="Liolios K."/>
            <person name="Pagani I."/>
            <person name="Mavromatis K."/>
            <person name="Mikhailova N."/>
            <person name="Huntemann M."/>
            <person name="Chen A."/>
            <person name="Palaniappan K."/>
            <person name="Land M."/>
            <person name="Hauser L."/>
            <person name="Detter J.C."/>
            <person name="Brambilla E.M."/>
            <person name="Rohde M."/>
            <person name="Goker M."/>
            <person name="Woyke T."/>
            <person name="Bristow J."/>
            <person name="Eisen J.A."/>
            <person name="Markowitz V."/>
            <person name="Hugenholtz P."/>
            <person name="Kyrpides N.C."/>
            <person name="Klenk H.P."/>
            <person name="Ivanova N."/>
        </authorList>
    </citation>
    <scope>NUCLEOTIDE SEQUENCE [LARGE SCALE GENOMIC DNA]</scope>
    <source>
        <strain evidence="3">DSM 17128</strain>
    </source>
</reference>
<evidence type="ECO:0000313" key="2">
    <source>
        <dbReference type="EMBL" id="EGN57249.1"/>
    </source>
</evidence>
<dbReference type="HOGENOM" id="CLU_161351_0_0_10"/>
<dbReference type="RefSeq" id="WP_007574652.1">
    <property type="nucleotide sequence ID" value="NZ_BPTS01000002.1"/>
</dbReference>
<accession>F8N6E4</accession>
<evidence type="ECO:0000313" key="3">
    <source>
        <dbReference type="Proteomes" id="UP000002772"/>
    </source>
</evidence>